<dbReference type="GO" id="GO:0003676">
    <property type="term" value="F:nucleic acid binding"/>
    <property type="evidence" value="ECO:0007669"/>
    <property type="project" value="InterPro"/>
</dbReference>
<dbReference type="Gene3D" id="2.40.50.140">
    <property type="entry name" value="Nucleic acid-binding proteins"/>
    <property type="match status" value="1"/>
</dbReference>
<dbReference type="SUPFAM" id="SSF89550">
    <property type="entry name" value="PHP domain-like"/>
    <property type="match status" value="1"/>
</dbReference>
<dbReference type="GO" id="GO:0005737">
    <property type="term" value="C:cytoplasm"/>
    <property type="evidence" value="ECO:0007669"/>
    <property type="project" value="UniProtKB-SubCell"/>
</dbReference>
<feature type="domain" description="Polymerase/histidinol phosphatase N-terminal" evidence="9">
    <location>
        <begin position="1"/>
        <end position="68"/>
    </location>
</feature>
<dbReference type="EC" id="2.7.7.7" evidence="2"/>
<evidence type="ECO:0000259" key="9">
    <source>
        <dbReference type="SMART" id="SM00481"/>
    </source>
</evidence>
<evidence type="ECO:0000313" key="10">
    <source>
        <dbReference type="EMBL" id="SUZ86892.1"/>
    </source>
</evidence>
<evidence type="ECO:0000256" key="5">
    <source>
        <dbReference type="ARBA" id="ARBA00022695"/>
    </source>
</evidence>
<keyword evidence="4" id="KW-0808">Transferase</keyword>
<dbReference type="NCBIfam" id="TIGR00594">
    <property type="entry name" value="polc"/>
    <property type="match status" value="1"/>
</dbReference>
<dbReference type="AlphaFoldDB" id="A0A381R5C5"/>
<accession>A0A381R5C5</accession>
<dbReference type="EMBL" id="UINC01001704">
    <property type="protein sequence ID" value="SUZ86892.1"/>
    <property type="molecule type" value="Genomic_DNA"/>
</dbReference>
<organism evidence="10">
    <name type="scientific">marine metagenome</name>
    <dbReference type="NCBI Taxonomy" id="408172"/>
    <lineage>
        <taxon>unclassified sequences</taxon>
        <taxon>metagenomes</taxon>
        <taxon>ecological metagenomes</taxon>
    </lineage>
</organism>
<dbReference type="InterPro" id="IPR029460">
    <property type="entry name" value="DNAPol_HHH"/>
</dbReference>
<dbReference type="GO" id="GO:0003887">
    <property type="term" value="F:DNA-directed DNA polymerase activity"/>
    <property type="evidence" value="ECO:0007669"/>
    <property type="project" value="UniProtKB-KW"/>
</dbReference>
<dbReference type="GO" id="GO:0006260">
    <property type="term" value="P:DNA replication"/>
    <property type="evidence" value="ECO:0007669"/>
    <property type="project" value="UniProtKB-KW"/>
</dbReference>
<dbReference type="InterPro" id="IPR004013">
    <property type="entry name" value="PHP_dom"/>
</dbReference>
<evidence type="ECO:0000256" key="1">
    <source>
        <dbReference type="ARBA" id="ARBA00004496"/>
    </source>
</evidence>
<evidence type="ECO:0000256" key="8">
    <source>
        <dbReference type="ARBA" id="ARBA00049244"/>
    </source>
</evidence>
<dbReference type="PANTHER" id="PTHR32294:SF0">
    <property type="entry name" value="DNA POLYMERASE III SUBUNIT ALPHA"/>
    <property type="match status" value="1"/>
</dbReference>
<protein>
    <recommendedName>
        <fullName evidence="3">DNA polymerase III subunit alpha</fullName>
        <ecNumber evidence="2">2.7.7.7</ecNumber>
    </recommendedName>
</protein>
<dbReference type="InterPro" id="IPR016195">
    <property type="entry name" value="Pol/histidinol_Pase-like"/>
</dbReference>
<name>A0A381R5C5_9ZZZZ</name>
<dbReference type="Gene3D" id="3.20.20.140">
    <property type="entry name" value="Metal-dependent hydrolases"/>
    <property type="match status" value="1"/>
</dbReference>
<dbReference type="InterPro" id="IPR041931">
    <property type="entry name" value="DNA_pol3_alpha_thumb_dom"/>
</dbReference>
<dbReference type="Pfam" id="PF01336">
    <property type="entry name" value="tRNA_anti-codon"/>
    <property type="match status" value="1"/>
</dbReference>
<dbReference type="SMART" id="SM00481">
    <property type="entry name" value="POLIIIAc"/>
    <property type="match status" value="1"/>
</dbReference>
<dbReference type="Pfam" id="PF14579">
    <property type="entry name" value="HHH_6"/>
    <property type="match status" value="1"/>
</dbReference>
<dbReference type="CDD" id="cd04485">
    <property type="entry name" value="DnaE_OBF"/>
    <property type="match status" value="1"/>
</dbReference>
<evidence type="ECO:0000256" key="3">
    <source>
        <dbReference type="ARBA" id="ARBA00019114"/>
    </source>
</evidence>
<feature type="non-terminal residue" evidence="10">
    <location>
        <position position="1"/>
    </location>
</feature>
<dbReference type="GO" id="GO:0008408">
    <property type="term" value="F:3'-5' exonuclease activity"/>
    <property type="evidence" value="ECO:0007669"/>
    <property type="project" value="InterPro"/>
</dbReference>
<dbReference type="InterPro" id="IPR004805">
    <property type="entry name" value="DnaE2/DnaE/PolC"/>
</dbReference>
<evidence type="ECO:0000256" key="2">
    <source>
        <dbReference type="ARBA" id="ARBA00012417"/>
    </source>
</evidence>
<evidence type="ECO:0000256" key="7">
    <source>
        <dbReference type="ARBA" id="ARBA00022932"/>
    </source>
</evidence>
<dbReference type="NCBIfam" id="NF004226">
    <property type="entry name" value="PRK05673.1"/>
    <property type="match status" value="1"/>
</dbReference>
<dbReference type="InterPro" id="IPR048472">
    <property type="entry name" value="DNA_pol_IIIA_C"/>
</dbReference>
<sequence length="1150" mass="130943">VHLDVNTQYSLGKSVVRIDRLIELCEKNKMPAVGITDHNNLFSSFKAYKASQKQGIKLIIGSIVSTNIDNRIPCKLILLCENQTGYKNLCYLITKSYTDGFVSNDPFIDINWLEGNSDGLIAISAYQDGIINVISRKHSQKLQSFIKKMTSMFPNNFFIGIQRIGKPREEEFIDKMVSISTEYNLPLVATNNPRFLSEDDYISLEARVCIDQGRVLDDQSRHRDYTDQQFFKTNEEMRKLFEDLPEALLNSNKIAKKCNFGFDNRTNVLPEFSTPEKYTIDDFLTMETNKGLSNLSKNRAIDKQTYNKRLKEELEIIKNTGFSGYFLIVADFVKWSRKQNIPVGPGRGSGPGSLVAYCLGITDIDPIEHDLIFERFLNPERISMPDFDIDFCVNGRDAVIDYVSSKYGNNMVSQIITYGTLSAKAVIRDVGRILGYPYGLVDQVAKLVPFDIGITIKEALKKSDELAERYKNDEDVESIINLSLNLEGLVRNAGTHAGGVIIAPSKLSNFMPLYKVDDEVGTVTQFDKDDAESIGLIKFDFLGLKTLTVIQKSIDIINAYNKKNNKDKFKVLNIKDISLDDKETYKLLSSARTVGIFQLESTGMRDLIKRMQPKKFDDIIALVALFRPGTLSSKQGEESVVDTFIKRRKQNNPDLIPYTHDLLMPILKDTYGCIVYQEQVMQIAQKLANFSQGRADILRKAMGKKDDDLMAEQKDVFVRGCISNKVEERAAMNIWSFIEKFAGYGFNKAHSVSYATIAYQTAWLKTHHTTEFFAASMTADIDNTDKLIRFKEDCESFKIEIKGPCVNHSSYEFFVEKEDQVRYGLGAIKGLGQSISEAISEERKLNGNYQNIFDFCSRLATEKISKRTIEALITSGSFDCFKETRLTLFNSINLALNYSNRVSLEQQTGQTNLFYSENNMEESLPQLNRAKEWKLDELLQKEFMSLGFYFSGHPFDAYRDDCKHLTKSSIATLKKMMETQKNGNDYSQQESLIRIAGLITTLKRRGNNYTFKIDDGTAVMEGIIFGERKDYFKDMLNNNSLLYLKGKLRFDSFADLWQFVAEDAVTIDSIVKKKATMLLIKCDSEFNPSKLKKILKSHTPGTCEIQLNYETDINHTKLKLGKEWTVSPTRELRDELTAELGSTNFQFISH</sequence>
<dbReference type="Gene3D" id="1.10.150.870">
    <property type="match status" value="1"/>
</dbReference>
<reference evidence="10" key="1">
    <citation type="submission" date="2018-05" db="EMBL/GenBank/DDBJ databases">
        <authorList>
            <person name="Lanie J.A."/>
            <person name="Ng W.-L."/>
            <person name="Kazmierczak K.M."/>
            <person name="Andrzejewski T.M."/>
            <person name="Davidsen T.M."/>
            <person name="Wayne K.J."/>
            <person name="Tettelin H."/>
            <person name="Glass J.I."/>
            <person name="Rusch D."/>
            <person name="Podicherti R."/>
            <person name="Tsui H.-C.T."/>
            <person name="Winkler M.E."/>
        </authorList>
    </citation>
    <scope>NUCLEOTIDE SEQUENCE</scope>
</reference>
<keyword evidence="6" id="KW-0235">DNA replication</keyword>
<dbReference type="PANTHER" id="PTHR32294">
    <property type="entry name" value="DNA POLYMERASE III SUBUNIT ALPHA"/>
    <property type="match status" value="1"/>
</dbReference>
<dbReference type="Gene3D" id="1.10.10.1600">
    <property type="entry name" value="Bacterial DNA polymerase III alpha subunit, thumb domain"/>
    <property type="match status" value="1"/>
</dbReference>
<dbReference type="InterPro" id="IPR011708">
    <property type="entry name" value="DNA_pol3_alpha_NTPase_dom"/>
</dbReference>
<evidence type="ECO:0000256" key="6">
    <source>
        <dbReference type="ARBA" id="ARBA00022705"/>
    </source>
</evidence>
<dbReference type="Pfam" id="PF07733">
    <property type="entry name" value="DNA_pol3_alpha"/>
    <property type="match status" value="1"/>
</dbReference>
<dbReference type="InterPro" id="IPR012340">
    <property type="entry name" value="NA-bd_OB-fold"/>
</dbReference>
<comment type="subcellular location">
    <subcellularLocation>
        <location evidence="1">Cytoplasm</location>
    </subcellularLocation>
</comment>
<dbReference type="Pfam" id="PF20914">
    <property type="entry name" value="DNA_pol_IIIA_C"/>
    <property type="match status" value="1"/>
</dbReference>
<evidence type="ECO:0000256" key="4">
    <source>
        <dbReference type="ARBA" id="ARBA00022679"/>
    </source>
</evidence>
<keyword evidence="5" id="KW-0548">Nucleotidyltransferase</keyword>
<dbReference type="InterPro" id="IPR040982">
    <property type="entry name" value="DNA_pol3_finger"/>
</dbReference>
<dbReference type="Pfam" id="PF02811">
    <property type="entry name" value="PHP"/>
    <property type="match status" value="1"/>
</dbReference>
<gene>
    <name evidence="10" type="ORF">METZ01_LOCUS39746</name>
</gene>
<dbReference type="Pfam" id="PF17657">
    <property type="entry name" value="DNA_pol3_finger"/>
    <property type="match status" value="1"/>
</dbReference>
<dbReference type="InterPro" id="IPR004365">
    <property type="entry name" value="NA-bd_OB_tRNA"/>
</dbReference>
<proteinExistence type="predicted"/>
<dbReference type="InterPro" id="IPR003141">
    <property type="entry name" value="Pol/His_phosphatase_N"/>
</dbReference>
<keyword evidence="7" id="KW-0239">DNA-directed DNA polymerase</keyword>
<comment type="catalytic activity">
    <reaction evidence="8">
        <text>DNA(n) + a 2'-deoxyribonucleoside 5'-triphosphate = DNA(n+1) + diphosphate</text>
        <dbReference type="Rhea" id="RHEA:22508"/>
        <dbReference type="Rhea" id="RHEA-COMP:17339"/>
        <dbReference type="Rhea" id="RHEA-COMP:17340"/>
        <dbReference type="ChEBI" id="CHEBI:33019"/>
        <dbReference type="ChEBI" id="CHEBI:61560"/>
        <dbReference type="ChEBI" id="CHEBI:173112"/>
        <dbReference type="EC" id="2.7.7.7"/>
    </reaction>
</comment>